<dbReference type="InterPro" id="IPR007329">
    <property type="entry name" value="FMN-bd"/>
</dbReference>
<comment type="caution">
    <text evidence="7">The sequence shown here is derived from an EMBL/GenBank/DDBJ whole genome shotgun (WGS) entry which is preliminary data.</text>
</comment>
<dbReference type="EMBL" id="DVLL01000012">
    <property type="protein sequence ID" value="HIT58658.1"/>
    <property type="molecule type" value="Genomic_DNA"/>
</dbReference>
<proteinExistence type="predicted"/>
<evidence type="ECO:0000256" key="3">
    <source>
        <dbReference type="ARBA" id="ARBA00022630"/>
    </source>
</evidence>
<accession>A0A9D1KL86</accession>
<reference evidence="7" key="1">
    <citation type="submission" date="2020-10" db="EMBL/GenBank/DDBJ databases">
        <authorList>
            <person name="Gilroy R."/>
        </authorList>
    </citation>
    <scope>NUCLEOTIDE SEQUENCE</scope>
    <source>
        <strain evidence="7">CHK33-4379</strain>
    </source>
</reference>
<dbReference type="GO" id="GO:0005886">
    <property type="term" value="C:plasma membrane"/>
    <property type="evidence" value="ECO:0007669"/>
    <property type="project" value="InterPro"/>
</dbReference>
<evidence type="ECO:0000256" key="1">
    <source>
        <dbReference type="ARBA" id="ARBA00022448"/>
    </source>
</evidence>
<sequence>MNESVKSITVLTAICLIVAIILSGVNYVTAPVIAENQANKANESLIVVLPDAESFEEIAIPEGSPETVTGVYKDTAGTGYAVTVSTSSQYSSSDMQFTIGVGSDGKIVNISLTNYAESKDFGTDTYPQSYIGQDSALSGVDTVAGVTYSSAAFKNAVADAFSVLLSVSDISAGEKTDEQIAAELAQQVFPYACNSAGICSLSASAESYDGISALYETENDTGYIATADDNAETVFMTFDAFGAAISVYDSQAQELDSAEYSAQLESASAVVAGLVQQKQDKIITRIGKMIDGAQVTPLTLSVRSSVSSAYSVTAPDGSYTAFVAQPYGYGGPVEIIYILTSDGEISRFKVISHNETEYFGEAVAESGYAEKQEGANITSPSEDDILISGCTFTSNAVRTAYDDVAEAFESLGAVE</sequence>
<evidence type="ECO:0000259" key="6">
    <source>
        <dbReference type="SMART" id="SM00900"/>
    </source>
</evidence>
<evidence type="ECO:0000256" key="2">
    <source>
        <dbReference type="ARBA" id="ARBA00022553"/>
    </source>
</evidence>
<gene>
    <name evidence="7" type="ORF">IAC39_02950</name>
</gene>
<evidence type="ECO:0000313" key="7">
    <source>
        <dbReference type="EMBL" id="HIT58658.1"/>
    </source>
</evidence>
<keyword evidence="1" id="KW-0813">Transport</keyword>
<feature type="domain" description="FMN-binding" evidence="6">
    <location>
        <begin position="89"/>
        <end position="164"/>
    </location>
</feature>
<keyword evidence="5" id="KW-0249">Electron transport</keyword>
<dbReference type="PANTHER" id="PTHR36118:SF1">
    <property type="entry name" value="ION-TRANSLOCATING OXIDOREDUCTASE COMPLEX SUBUNIT G"/>
    <property type="match status" value="1"/>
</dbReference>
<dbReference type="PANTHER" id="PTHR36118">
    <property type="entry name" value="ION-TRANSLOCATING OXIDOREDUCTASE COMPLEX SUBUNIT G"/>
    <property type="match status" value="1"/>
</dbReference>
<dbReference type="AlphaFoldDB" id="A0A9D1KL86"/>
<dbReference type="GO" id="GO:0022900">
    <property type="term" value="P:electron transport chain"/>
    <property type="evidence" value="ECO:0007669"/>
    <property type="project" value="InterPro"/>
</dbReference>
<feature type="domain" description="FMN-binding" evidence="6">
    <location>
        <begin position="328"/>
        <end position="408"/>
    </location>
</feature>
<dbReference type="GO" id="GO:0009055">
    <property type="term" value="F:electron transfer activity"/>
    <property type="evidence" value="ECO:0007669"/>
    <property type="project" value="InterPro"/>
</dbReference>
<dbReference type="InterPro" id="IPR010209">
    <property type="entry name" value="Ion_transpt_RnfG/RsxG"/>
</dbReference>
<keyword evidence="4" id="KW-0288">FMN</keyword>
<reference evidence="7" key="2">
    <citation type="journal article" date="2021" name="PeerJ">
        <title>Extensive microbial diversity within the chicken gut microbiome revealed by metagenomics and culture.</title>
        <authorList>
            <person name="Gilroy R."/>
            <person name="Ravi A."/>
            <person name="Getino M."/>
            <person name="Pursley I."/>
            <person name="Horton D.L."/>
            <person name="Alikhan N.F."/>
            <person name="Baker D."/>
            <person name="Gharbi K."/>
            <person name="Hall N."/>
            <person name="Watson M."/>
            <person name="Adriaenssens E.M."/>
            <person name="Foster-Nyarko E."/>
            <person name="Jarju S."/>
            <person name="Secka A."/>
            <person name="Antonio M."/>
            <person name="Oren A."/>
            <person name="Chaudhuri R.R."/>
            <person name="La Ragione R."/>
            <person name="Hildebrand F."/>
            <person name="Pallen M.J."/>
        </authorList>
    </citation>
    <scope>NUCLEOTIDE SEQUENCE</scope>
    <source>
        <strain evidence="7">CHK33-4379</strain>
    </source>
</reference>
<keyword evidence="2" id="KW-0597">Phosphoprotein</keyword>
<protein>
    <submittedName>
        <fullName evidence="7">FMN-binding protein</fullName>
    </submittedName>
</protein>
<dbReference type="GO" id="GO:0010181">
    <property type="term" value="F:FMN binding"/>
    <property type="evidence" value="ECO:0007669"/>
    <property type="project" value="InterPro"/>
</dbReference>
<evidence type="ECO:0000313" key="8">
    <source>
        <dbReference type="Proteomes" id="UP000824136"/>
    </source>
</evidence>
<evidence type="ECO:0000256" key="4">
    <source>
        <dbReference type="ARBA" id="ARBA00022643"/>
    </source>
</evidence>
<dbReference type="SMART" id="SM00900">
    <property type="entry name" value="FMN_bind"/>
    <property type="match status" value="2"/>
</dbReference>
<organism evidence="7 8">
    <name type="scientific">Candidatus Faeciplasma pullistercoris</name>
    <dbReference type="NCBI Taxonomy" id="2840800"/>
    <lineage>
        <taxon>Bacteria</taxon>
        <taxon>Bacillati</taxon>
        <taxon>Bacillota</taxon>
        <taxon>Clostridia</taxon>
        <taxon>Eubacteriales</taxon>
        <taxon>Oscillospiraceae</taxon>
        <taxon>Oscillospiraceae incertae sedis</taxon>
        <taxon>Candidatus Faeciplasma</taxon>
    </lineage>
</organism>
<name>A0A9D1KL86_9FIRM</name>
<dbReference type="Proteomes" id="UP000824136">
    <property type="component" value="Unassembled WGS sequence"/>
</dbReference>
<dbReference type="Pfam" id="PF04205">
    <property type="entry name" value="FMN_bind"/>
    <property type="match status" value="2"/>
</dbReference>
<evidence type="ECO:0000256" key="5">
    <source>
        <dbReference type="ARBA" id="ARBA00022982"/>
    </source>
</evidence>
<keyword evidence="3" id="KW-0285">Flavoprotein</keyword>